<dbReference type="Gene3D" id="3.90.550.60">
    <property type="match status" value="1"/>
</dbReference>
<evidence type="ECO:0000313" key="3">
    <source>
        <dbReference type="Proteomes" id="UP000597877"/>
    </source>
</evidence>
<dbReference type="EMBL" id="JACOOZ010000001">
    <property type="protein sequence ID" value="MBC5666504.1"/>
    <property type="molecule type" value="Genomic_DNA"/>
</dbReference>
<comment type="caution">
    <text evidence="2">The sequence shown here is derived from an EMBL/GenBank/DDBJ whole genome shotgun (WGS) entry which is preliminary data.</text>
</comment>
<evidence type="ECO:0000259" key="1">
    <source>
        <dbReference type="Pfam" id="PF17994"/>
    </source>
</evidence>
<proteinExistence type="predicted"/>
<reference evidence="2 3" key="1">
    <citation type="submission" date="2020-08" db="EMBL/GenBank/DDBJ databases">
        <title>Genome public.</title>
        <authorList>
            <person name="Liu C."/>
            <person name="Sun Q."/>
        </authorList>
    </citation>
    <scope>NUCLEOTIDE SEQUENCE [LARGE SCALE GENOMIC DNA]</scope>
    <source>
        <strain evidence="2 3">BX4</strain>
    </source>
</reference>
<protein>
    <recommendedName>
        <fullName evidence="1">Galactofuranosyltransferase GlfT2 N-terminal domain-containing protein</fullName>
    </recommendedName>
</protein>
<gene>
    <name evidence="2" type="ORF">H8S00_00615</name>
</gene>
<keyword evidence="3" id="KW-1185">Reference proteome</keyword>
<dbReference type="InterPro" id="IPR040492">
    <property type="entry name" value="GlfT2_N"/>
</dbReference>
<evidence type="ECO:0000313" key="2">
    <source>
        <dbReference type="EMBL" id="MBC5666504.1"/>
    </source>
</evidence>
<sequence length="620" mass="71720">MRIQKLILQDIAYKEIICADEELMKNKESYDLETASIYCRMENAEFFGNEESGIKIHKGGKVSLDTYSNSFSVGKWAKYTVIDTISLLLDMEGSATVKLMHAQKEGNDIKVNEIKSFDVNNETRQKSVFDFGKLADEGIYYAEIEAKDSEVTIYGGSYDTVDMEPTQTVKLAIDICTFKREKYVKRNMGIIFHDILENEDSPLYRNLWIHISDNASSLDGIVDSNEFITVSKNANLGGVGGFTRGIIETKKRQKEMGFTHVLLMDDDATISSAAIELNYILLSYLKPEYFGHTIGGKLLVLNVPYLQFEAGAQWNKGKIKALKNDLDIRQLDMVLESEIEDKPIEYTGWWYCCIPLSEIDDNNLPLPIFIHRDDIEYGLRVGRGRFILINGICIWHEAFAGKMPGMLDYYDIRNEAIINAIQCPDYTKEDFKKAVKRAIWVNISRYRYKYIEYNYRAAEDFCKGIDWLLETDSEKLHKELIGMNYKAKKIEDYIGYKGLTEEELVSGEQGDYKLPFISRLLHKITLNGYFFPVKKDKVTVNAPYGSVYKLFRIGEYIVTDNYQNAIYIARDRKEFFRGRKVMKQAMKLIDEKYDAAAKSYRERYKELVSEDFWKKYLGID</sequence>
<dbReference type="Proteomes" id="UP000597877">
    <property type="component" value="Unassembled WGS sequence"/>
</dbReference>
<dbReference type="Pfam" id="PF17994">
    <property type="entry name" value="Glft2_N"/>
    <property type="match status" value="1"/>
</dbReference>
<dbReference type="SUPFAM" id="SSF53448">
    <property type="entry name" value="Nucleotide-diphospho-sugar transferases"/>
    <property type="match status" value="1"/>
</dbReference>
<accession>A0ABR7EYT2</accession>
<dbReference type="InterPro" id="IPR029044">
    <property type="entry name" value="Nucleotide-diphossugar_trans"/>
</dbReference>
<name>A0ABR7EYT2_9FIRM</name>
<dbReference type="RefSeq" id="WP_186839788.1">
    <property type="nucleotide sequence ID" value="NZ_JACOOZ010000001.1"/>
</dbReference>
<organism evidence="2 3">
    <name type="scientific">Eubacterium segne</name>
    <dbReference type="NCBI Taxonomy" id="2763045"/>
    <lineage>
        <taxon>Bacteria</taxon>
        <taxon>Bacillati</taxon>
        <taxon>Bacillota</taxon>
        <taxon>Clostridia</taxon>
        <taxon>Eubacteriales</taxon>
        <taxon>Eubacteriaceae</taxon>
        <taxon>Eubacterium</taxon>
    </lineage>
</organism>
<feature type="domain" description="Galactofuranosyltransferase GlfT2 N-terminal" evidence="1">
    <location>
        <begin position="49"/>
        <end position="155"/>
    </location>
</feature>